<name>A0AAQ3QKB2_9LILI</name>
<evidence type="ECO:0000313" key="2">
    <source>
        <dbReference type="Proteomes" id="UP001327560"/>
    </source>
</evidence>
<dbReference type="AlphaFoldDB" id="A0AAQ3QKB2"/>
<gene>
    <name evidence="1" type="ORF">Cni_G21455</name>
</gene>
<dbReference type="EMBL" id="CP136896">
    <property type="protein sequence ID" value="WOL12688.1"/>
    <property type="molecule type" value="Genomic_DNA"/>
</dbReference>
<keyword evidence="2" id="KW-1185">Reference proteome</keyword>
<protein>
    <submittedName>
        <fullName evidence="1">Uncharacterized protein</fullName>
    </submittedName>
</protein>
<organism evidence="1 2">
    <name type="scientific">Canna indica</name>
    <name type="common">Indian-shot</name>
    <dbReference type="NCBI Taxonomy" id="4628"/>
    <lineage>
        <taxon>Eukaryota</taxon>
        <taxon>Viridiplantae</taxon>
        <taxon>Streptophyta</taxon>
        <taxon>Embryophyta</taxon>
        <taxon>Tracheophyta</taxon>
        <taxon>Spermatophyta</taxon>
        <taxon>Magnoliopsida</taxon>
        <taxon>Liliopsida</taxon>
        <taxon>Zingiberales</taxon>
        <taxon>Cannaceae</taxon>
        <taxon>Canna</taxon>
    </lineage>
</organism>
<dbReference type="SUPFAM" id="SSF141562">
    <property type="entry name" value="At5g01610-like"/>
    <property type="match status" value="1"/>
</dbReference>
<accession>A0AAQ3QKB2</accession>
<reference evidence="1 2" key="1">
    <citation type="submission" date="2023-10" db="EMBL/GenBank/DDBJ databases">
        <title>Chromosome-scale genome assembly provides insights into flower coloration mechanisms of Canna indica.</title>
        <authorList>
            <person name="Li C."/>
        </authorList>
    </citation>
    <scope>NUCLEOTIDE SEQUENCE [LARGE SCALE GENOMIC DNA]</scope>
    <source>
        <tissue evidence="1">Flower</tissue>
    </source>
</reference>
<dbReference type="InterPro" id="IPR036758">
    <property type="entry name" value="At5g01610-like"/>
</dbReference>
<proteinExistence type="predicted"/>
<evidence type="ECO:0000313" key="1">
    <source>
        <dbReference type="EMBL" id="WOL12688.1"/>
    </source>
</evidence>
<dbReference type="Proteomes" id="UP001327560">
    <property type="component" value="Chromosome 7"/>
</dbReference>
<sequence length="117" mass="13167">MAEDELVLLSNRNESRSAQNQAIPAVITNIQAKIIIKHGFNLKIPPFWRLDSQNLVGVPPDPAPLLCPSYSETQISDEPNAYQMLEKYDFQSRVLPQGVLSYFLNQDGSFEVYLGVN</sequence>